<proteinExistence type="predicted"/>
<name>A0ABT9NCJ2_9ACTO</name>
<organism evidence="1 2">
    <name type="scientific">Arcanobacterium wilhelmae</name>
    <dbReference type="NCBI Taxonomy" id="1803177"/>
    <lineage>
        <taxon>Bacteria</taxon>
        <taxon>Bacillati</taxon>
        <taxon>Actinomycetota</taxon>
        <taxon>Actinomycetes</taxon>
        <taxon>Actinomycetales</taxon>
        <taxon>Actinomycetaceae</taxon>
        <taxon>Arcanobacterium</taxon>
    </lineage>
</organism>
<protein>
    <submittedName>
        <fullName evidence="1">Uncharacterized protein</fullName>
    </submittedName>
</protein>
<dbReference type="Proteomes" id="UP001235966">
    <property type="component" value="Unassembled WGS sequence"/>
</dbReference>
<comment type="caution">
    <text evidence="1">The sequence shown here is derived from an EMBL/GenBank/DDBJ whole genome shotgun (WGS) entry which is preliminary data.</text>
</comment>
<dbReference type="EMBL" id="JAUSQW010000001">
    <property type="protein sequence ID" value="MDP9801434.1"/>
    <property type="molecule type" value="Genomic_DNA"/>
</dbReference>
<evidence type="ECO:0000313" key="1">
    <source>
        <dbReference type="EMBL" id="MDP9801434.1"/>
    </source>
</evidence>
<gene>
    <name evidence="1" type="ORF">J2S49_001510</name>
</gene>
<dbReference type="RefSeq" id="WP_278059444.1">
    <property type="nucleotide sequence ID" value="NZ_CP121247.1"/>
</dbReference>
<evidence type="ECO:0000313" key="2">
    <source>
        <dbReference type="Proteomes" id="UP001235966"/>
    </source>
</evidence>
<reference evidence="1 2" key="1">
    <citation type="submission" date="2023-07" db="EMBL/GenBank/DDBJ databases">
        <title>Sequencing the genomes of 1000 actinobacteria strains.</title>
        <authorList>
            <person name="Klenk H.-P."/>
        </authorList>
    </citation>
    <scope>NUCLEOTIDE SEQUENCE [LARGE SCALE GENOMIC DNA]</scope>
    <source>
        <strain evidence="1 2">DSM 102162</strain>
    </source>
</reference>
<sequence length="182" mass="20427">MRISQTWLGPTSIKSETFILKSNTVLNPQEFANDHKRYLASIDAEPDEAAHWWHWQKDKVSEPGVGWVSLKLNDTQLMPLEAWTNVGGFWINLLGAIDNYLKTGAGFGGFSDEPDEFSIIKKGEIALFTLRSSQHVVDPQSFVSSLLDGASNFYHWADTHIGTYPPSAIENIDRMLNSLRSS</sequence>
<accession>A0ABT9NCJ2</accession>
<keyword evidence="2" id="KW-1185">Reference proteome</keyword>